<evidence type="ECO:0000259" key="7">
    <source>
        <dbReference type="Pfam" id="PF00171"/>
    </source>
</evidence>
<dbReference type="InterPro" id="IPR050740">
    <property type="entry name" value="Aldehyde_DH_Superfamily"/>
</dbReference>
<dbReference type="InterPro" id="IPR016161">
    <property type="entry name" value="Ald_DH/histidinol_DH"/>
</dbReference>
<dbReference type="EMBL" id="BRYB01001695">
    <property type="protein sequence ID" value="GMI31430.1"/>
    <property type="molecule type" value="Genomic_DNA"/>
</dbReference>
<keyword evidence="9" id="KW-1185">Reference proteome</keyword>
<dbReference type="InterPro" id="IPR016162">
    <property type="entry name" value="Ald_DH_N"/>
</dbReference>
<dbReference type="EC" id="1.2.1.24" evidence="1"/>
<dbReference type="Proteomes" id="UP001165060">
    <property type="component" value="Unassembled WGS sequence"/>
</dbReference>
<dbReference type="Gene3D" id="3.40.605.10">
    <property type="entry name" value="Aldehyde Dehydrogenase, Chain A, domain 1"/>
    <property type="match status" value="1"/>
</dbReference>
<dbReference type="PANTHER" id="PTHR43353">
    <property type="entry name" value="SUCCINATE-SEMIALDEHYDE DEHYDROGENASE, MITOCHONDRIAL"/>
    <property type="match status" value="1"/>
</dbReference>
<feature type="chain" id="PRO_5047166481" description="Succinate-semialdehyde dehydrogenase, mitochondrial" evidence="6">
    <location>
        <begin position="17"/>
        <end position="516"/>
    </location>
</feature>
<evidence type="ECO:0000256" key="5">
    <source>
        <dbReference type="SAM" id="Coils"/>
    </source>
</evidence>
<dbReference type="InterPro" id="IPR016163">
    <property type="entry name" value="Ald_DH_C"/>
</dbReference>
<dbReference type="InterPro" id="IPR015590">
    <property type="entry name" value="Aldehyde_DH_dom"/>
</dbReference>
<dbReference type="SUPFAM" id="SSF53720">
    <property type="entry name" value="ALDH-like"/>
    <property type="match status" value="1"/>
</dbReference>
<keyword evidence="3" id="KW-0560">Oxidoreductase</keyword>
<dbReference type="Pfam" id="PF00171">
    <property type="entry name" value="Aldedh"/>
    <property type="match status" value="1"/>
</dbReference>
<proteinExistence type="predicted"/>
<organism evidence="8 9">
    <name type="scientific">Tetraparma gracilis</name>
    <dbReference type="NCBI Taxonomy" id="2962635"/>
    <lineage>
        <taxon>Eukaryota</taxon>
        <taxon>Sar</taxon>
        <taxon>Stramenopiles</taxon>
        <taxon>Ochrophyta</taxon>
        <taxon>Bolidophyceae</taxon>
        <taxon>Parmales</taxon>
        <taxon>Triparmaceae</taxon>
        <taxon>Tetraparma</taxon>
    </lineage>
</organism>
<feature type="domain" description="Aldehyde dehydrogenase" evidence="7">
    <location>
        <begin position="37"/>
        <end position="485"/>
    </location>
</feature>
<keyword evidence="6" id="KW-0732">Signal</keyword>
<evidence type="ECO:0000256" key="2">
    <source>
        <dbReference type="ARBA" id="ARBA00019842"/>
    </source>
</evidence>
<reference evidence="8 9" key="1">
    <citation type="journal article" date="2023" name="Commun. Biol.">
        <title>Genome analysis of Parmales, the sister group of diatoms, reveals the evolutionary specialization of diatoms from phago-mixotrophs to photoautotrophs.</title>
        <authorList>
            <person name="Ban H."/>
            <person name="Sato S."/>
            <person name="Yoshikawa S."/>
            <person name="Yamada K."/>
            <person name="Nakamura Y."/>
            <person name="Ichinomiya M."/>
            <person name="Sato N."/>
            <person name="Blanc-Mathieu R."/>
            <person name="Endo H."/>
            <person name="Kuwata A."/>
            <person name="Ogata H."/>
        </authorList>
    </citation>
    <scope>NUCLEOTIDE SEQUENCE [LARGE SCALE GENOMIC DNA]</scope>
</reference>
<name>A0ABQ6MRH8_9STRA</name>
<evidence type="ECO:0000256" key="6">
    <source>
        <dbReference type="SAM" id="SignalP"/>
    </source>
</evidence>
<protein>
    <recommendedName>
        <fullName evidence="2">Succinate-semialdehyde dehydrogenase, mitochondrial</fullName>
        <ecNumber evidence="1">1.2.1.24</ecNumber>
    </recommendedName>
    <alternativeName>
        <fullName evidence="4">NAD(+)-dependent succinic semialdehyde dehydrogenase</fullName>
    </alternativeName>
</protein>
<sequence length="516" mass="54153">MLLVVLLCLLPLLACASAPPTCAAGSCSPSDLALSKLRASVAAWDDGFGAWPQLSPSARIEAVESLLADLQARRAELAKALMEDIHKNCEDAEAEVDRTLEFCRLAIEEVRSGWGTSPATDLYPGLLSHARRAGLGVVLVLGPSNYPLNEAYAMLIPAILTGNTAVFKVPAVGELVHGLTYDLFERHLPPGTVSFVRGGGRETCPPMMASGLLAGLGFIGSAQAADALIAAHPRPHRLKVFSQLEAKNVGLAHRSLFEAGSEELLERAVGSLVAGALSYNGQRCTAIKQIFVPREHAAAFLELFAAAVSALRAGPADANAAGRGEVSQITPLPRAKDVARMRALIDDAVAAGAAVVNERGGEVLPDASGTLLAPAVLFPVAEGMRLWREEQFGPVVSVAPYDDLGEVERYVKGSEYAQQISLFASSSPAASADVVSLVDKFHAVLGKINLNAPPGRSPDTMPFSGRRSSAMGTMSVLHALEAFTVETVVVAGKGEGKEADGELFGRVMEESTFASK</sequence>
<evidence type="ECO:0000313" key="8">
    <source>
        <dbReference type="EMBL" id="GMI31430.1"/>
    </source>
</evidence>
<feature type="coiled-coil region" evidence="5">
    <location>
        <begin position="60"/>
        <end position="95"/>
    </location>
</feature>
<dbReference type="PANTHER" id="PTHR43353:SF5">
    <property type="entry name" value="SUCCINATE-SEMIALDEHYDE DEHYDROGENASE, MITOCHONDRIAL"/>
    <property type="match status" value="1"/>
</dbReference>
<comment type="caution">
    <text evidence="8">The sequence shown here is derived from an EMBL/GenBank/DDBJ whole genome shotgun (WGS) entry which is preliminary data.</text>
</comment>
<evidence type="ECO:0000256" key="4">
    <source>
        <dbReference type="ARBA" id="ARBA00030806"/>
    </source>
</evidence>
<feature type="signal peptide" evidence="6">
    <location>
        <begin position="1"/>
        <end position="16"/>
    </location>
</feature>
<dbReference type="InterPro" id="IPR016160">
    <property type="entry name" value="Ald_DH_CS_CYS"/>
</dbReference>
<evidence type="ECO:0000256" key="1">
    <source>
        <dbReference type="ARBA" id="ARBA00013051"/>
    </source>
</evidence>
<evidence type="ECO:0000256" key="3">
    <source>
        <dbReference type="ARBA" id="ARBA00023002"/>
    </source>
</evidence>
<gene>
    <name evidence="8" type="ORF">TeGR_g2948</name>
</gene>
<dbReference type="PROSITE" id="PS00070">
    <property type="entry name" value="ALDEHYDE_DEHYDR_CYS"/>
    <property type="match status" value="1"/>
</dbReference>
<evidence type="ECO:0000313" key="9">
    <source>
        <dbReference type="Proteomes" id="UP001165060"/>
    </source>
</evidence>
<dbReference type="Gene3D" id="3.40.309.10">
    <property type="entry name" value="Aldehyde Dehydrogenase, Chain A, domain 2"/>
    <property type="match status" value="1"/>
</dbReference>
<keyword evidence="5" id="KW-0175">Coiled coil</keyword>
<accession>A0ABQ6MRH8</accession>